<keyword evidence="1" id="KW-0812">Transmembrane</keyword>
<keyword evidence="1" id="KW-1133">Transmembrane helix</keyword>
<keyword evidence="1" id="KW-0472">Membrane</keyword>
<dbReference type="EMBL" id="SGPK01001025">
    <property type="protein sequence ID" value="THG95014.1"/>
    <property type="molecule type" value="Genomic_DNA"/>
</dbReference>
<reference evidence="2 3" key="1">
    <citation type="submission" date="2019-02" db="EMBL/GenBank/DDBJ databases">
        <title>Genome sequencing of the rare red list fungi Phellinidium pouzarii.</title>
        <authorList>
            <person name="Buettner E."/>
            <person name="Kellner H."/>
        </authorList>
    </citation>
    <scope>NUCLEOTIDE SEQUENCE [LARGE SCALE GENOMIC DNA]</scope>
    <source>
        <strain evidence="2 3">DSM 108285</strain>
    </source>
</reference>
<dbReference type="OrthoDB" id="3268115at2759"/>
<sequence>MRPFNIYVHPDFSYQPYESYHRPPDSLSLAVPLTVFWLLATGALALYHFAPDSLTALLRPVGLAGLV</sequence>
<dbReference type="Proteomes" id="UP000308199">
    <property type="component" value="Unassembled WGS sequence"/>
</dbReference>
<protein>
    <submittedName>
        <fullName evidence="2">Uncharacterized protein</fullName>
    </submittedName>
</protein>
<organism evidence="2 3">
    <name type="scientific">Phellinidium pouzarii</name>
    <dbReference type="NCBI Taxonomy" id="167371"/>
    <lineage>
        <taxon>Eukaryota</taxon>
        <taxon>Fungi</taxon>
        <taxon>Dikarya</taxon>
        <taxon>Basidiomycota</taxon>
        <taxon>Agaricomycotina</taxon>
        <taxon>Agaricomycetes</taxon>
        <taxon>Hymenochaetales</taxon>
        <taxon>Hymenochaetaceae</taxon>
        <taxon>Phellinidium</taxon>
    </lineage>
</organism>
<evidence type="ECO:0000256" key="1">
    <source>
        <dbReference type="SAM" id="Phobius"/>
    </source>
</evidence>
<proteinExistence type="predicted"/>
<comment type="caution">
    <text evidence="2">The sequence shown here is derived from an EMBL/GenBank/DDBJ whole genome shotgun (WGS) entry which is preliminary data.</text>
</comment>
<accession>A0A4S4KAM9</accession>
<keyword evidence="3" id="KW-1185">Reference proteome</keyword>
<gene>
    <name evidence="2" type="ORF">EW145_g8039</name>
</gene>
<name>A0A4S4KAM9_9AGAM</name>
<feature type="transmembrane region" description="Helical" evidence="1">
    <location>
        <begin position="29"/>
        <end position="50"/>
    </location>
</feature>
<evidence type="ECO:0000313" key="2">
    <source>
        <dbReference type="EMBL" id="THG95014.1"/>
    </source>
</evidence>
<dbReference type="AlphaFoldDB" id="A0A4S4KAM9"/>
<evidence type="ECO:0000313" key="3">
    <source>
        <dbReference type="Proteomes" id="UP000308199"/>
    </source>
</evidence>